<dbReference type="Proteomes" id="UP000807469">
    <property type="component" value="Unassembled WGS sequence"/>
</dbReference>
<comment type="caution">
    <text evidence="7">The sequence shown here is derived from an EMBL/GenBank/DDBJ whole genome shotgun (WGS) entry which is preliminary data.</text>
</comment>
<dbReference type="GO" id="GO:0042626">
    <property type="term" value="F:ATPase-coupled transmembrane transporter activity"/>
    <property type="evidence" value="ECO:0007669"/>
    <property type="project" value="TreeGrafter"/>
</dbReference>
<keyword evidence="8" id="KW-1185">Reference proteome</keyword>
<dbReference type="InterPro" id="IPR003439">
    <property type="entry name" value="ABC_transporter-like_ATP-bd"/>
</dbReference>
<dbReference type="SUPFAM" id="SSF52540">
    <property type="entry name" value="P-loop containing nucleoside triphosphate hydrolases"/>
    <property type="match status" value="1"/>
</dbReference>
<evidence type="ECO:0000259" key="6">
    <source>
        <dbReference type="Pfam" id="PF00005"/>
    </source>
</evidence>
<dbReference type="GO" id="GO:0005524">
    <property type="term" value="F:ATP binding"/>
    <property type="evidence" value="ECO:0007669"/>
    <property type="project" value="InterPro"/>
</dbReference>
<dbReference type="OrthoDB" id="66620at2759"/>
<dbReference type="Gene3D" id="3.40.50.300">
    <property type="entry name" value="P-loop containing nucleotide triphosphate hydrolases"/>
    <property type="match status" value="1"/>
</dbReference>
<gene>
    <name evidence="7" type="ORF">BDN70DRAFT_773657</name>
</gene>
<name>A0A9P5YN09_9AGAR</name>
<feature type="domain" description="ABC transporter" evidence="6">
    <location>
        <begin position="7"/>
        <end position="114"/>
    </location>
</feature>
<evidence type="ECO:0000256" key="1">
    <source>
        <dbReference type="ARBA" id="ARBA00004141"/>
    </source>
</evidence>
<evidence type="ECO:0000256" key="4">
    <source>
        <dbReference type="ARBA" id="ARBA00022989"/>
    </source>
</evidence>
<dbReference type="AlphaFoldDB" id="A0A9P5YN09"/>
<evidence type="ECO:0000313" key="7">
    <source>
        <dbReference type="EMBL" id="KAF9470791.1"/>
    </source>
</evidence>
<feature type="non-terminal residue" evidence="7">
    <location>
        <position position="116"/>
    </location>
</feature>
<dbReference type="Pfam" id="PF00005">
    <property type="entry name" value="ABC_tran"/>
    <property type="match status" value="1"/>
</dbReference>
<feature type="non-terminal residue" evidence="7">
    <location>
        <position position="1"/>
    </location>
</feature>
<sequence>RESGEVRGTVLMNGREEDDENFKKVVGYVEWEDTLVSTLTVYETVLYSALLCLSRSREINDEARKFRMLEMLAELGFFGYQGCADSGYRSIYGGEKQVVSIACELVTSPFIIFLGE</sequence>
<dbReference type="EMBL" id="MU155847">
    <property type="protein sequence ID" value="KAF9470791.1"/>
    <property type="molecule type" value="Genomic_DNA"/>
</dbReference>
<evidence type="ECO:0000256" key="5">
    <source>
        <dbReference type="ARBA" id="ARBA00023136"/>
    </source>
</evidence>
<dbReference type="PANTHER" id="PTHR48041:SF2">
    <property type="entry name" value="ATP-DEPENDENT PERMEASE-RELATED"/>
    <property type="match status" value="1"/>
</dbReference>
<keyword evidence="2" id="KW-0813">Transport</keyword>
<keyword evidence="5" id="KW-0472">Membrane</keyword>
<dbReference type="GO" id="GO:0016020">
    <property type="term" value="C:membrane"/>
    <property type="evidence" value="ECO:0007669"/>
    <property type="project" value="UniProtKB-SubCell"/>
</dbReference>
<protein>
    <recommendedName>
        <fullName evidence="6">ABC transporter domain-containing protein</fullName>
    </recommendedName>
</protein>
<dbReference type="InterPro" id="IPR050352">
    <property type="entry name" value="ABCG_transporters"/>
</dbReference>
<keyword evidence="3" id="KW-0812">Transmembrane</keyword>
<accession>A0A9P5YN09</accession>
<dbReference type="GO" id="GO:0016887">
    <property type="term" value="F:ATP hydrolysis activity"/>
    <property type="evidence" value="ECO:0007669"/>
    <property type="project" value="InterPro"/>
</dbReference>
<dbReference type="PANTHER" id="PTHR48041">
    <property type="entry name" value="ABC TRANSPORTER G FAMILY MEMBER 28"/>
    <property type="match status" value="1"/>
</dbReference>
<reference evidence="7" key="1">
    <citation type="submission" date="2020-11" db="EMBL/GenBank/DDBJ databases">
        <authorList>
            <consortium name="DOE Joint Genome Institute"/>
            <person name="Ahrendt S."/>
            <person name="Riley R."/>
            <person name="Andreopoulos W."/>
            <person name="Labutti K."/>
            <person name="Pangilinan J."/>
            <person name="Ruiz-Duenas F.J."/>
            <person name="Barrasa J.M."/>
            <person name="Sanchez-Garcia M."/>
            <person name="Camarero S."/>
            <person name="Miyauchi S."/>
            <person name="Serrano A."/>
            <person name="Linde D."/>
            <person name="Babiker R."/>
            <person name="Drula E."/>
            <person name="Ayuso-Fernandez I."/>
            <person name="Pacheco R."/>
            <person name="Padilla G."/>
            <person name="Ferreira P."/>
            <person name="Barriuso J."/>
            <person name="Kellner H."/>
            <person name="Castanera R."/>
            <person name="Alfaro M."/>
            <person name="Ramirez L."/>
            <person name="Pisabarro A.G."/>
            <person name="Kuo A."/>
            <person name="Tritt A."/>
            <person name="Lipzen A."/>
            <person name="He G."/>
            <person name="Yan M."/>
            <person name="Ng V."/>
            <person name="Cullen D."/>
            <person name="Martin F."/>
            <person name="Rosso M.-N."/>
            <person name="Henrissat B."/>
            <person name="Hibbett D."/>
            <person name="Martinez A.T."/>
            <person name="Grigoriev I.V."/>
        </authorList>
    </citation>
    <scope>NUCLEOTIDE SEQUENCE</scope>
    <source>
        <strain evidence="7">CIRM-BRFM 674</strain>
    </source>
</reference>
<evidence type="ECO:0000313" key="8">
    <source>
        <dbReference type="Proteomes" id="UP000807469"/>
    </source>
</evidence>
<evidence type="ECO:0000256" key="3">
    <source>
        <dbReference type="ARBA" id="ARBA00022692"/>
    </source>
</evidence>
<dbReference type="InterPro" id="IPR027417">
    <property type="entry name" value="P-loop_NTPase"/>
</dbReference>
<keyword evidence="4" id="KW-1133">Transmembrane helix</keyword>
<comment type="subcellular location">
    <subcellularLocation>
        <location evidence="1">Membrane</location>
        <topology evidence="1">Multi-pass membrane protein</topology>
    </subcellularLocation>
</comment>
<organism evidence="7 8">
    <name type="scientific">Pholiota conissans</name>
    <dbReference type="NCBI Taxonomy" id="109636"/>
    <lineage>
        <taxon>Eukaryota</taxon>
        <taxon>Fungi</taxon>
        <taxon>Dikarya</taxon>
        <taxon>Basidiomycota</taxon>
        <taxon>Agaricomycotina</taxon>
        <taxon>Agaricomycetes</taxon>
        <taxon>Agaricomycetidae</taxon>
        <taxon>Agaricales</taxon>
        <taxon>Agaricineae</taxon>
        <taxon>Strophariaceae</taxon>
        <taxon>Pholiota</taxon>
    </lineage>
</organism>
<proteinExistence type="predicted"/>
<evidence type="ECO:0000256" key="2">
    <source>
        <dbReference type="ARBA" id="ARBA00022448"/>
    </source>
</evidence>